<dbReference type="Proteomes" id="UP000032025">
    <property type="component" value="Unassembled WGS sequence"/>
</dbReference>
<dbReference type="SUPFAM" id="SSF46689">
    <property type="entry name" value="Homeodomain-like"/>
    <property type="match status" value="1"/>
</dbReference>
<organism evidence="3 4">
    <name type="scientific">Sphingomonas paucimobilis NBRC 13935</name>
    <dbReference type="NCBI Taxonomy" id="1219050"/>
    <lineage>
        <taxon>Bacteria</taxon>
        <taxon>Pseudomonadati</taxon>
        <taxon>Pseudomonadota</taxon>
        <taxon>Alphaproteobacteria</taxon>
        <taxon>Sphingomonadales</taxon>
        <taxon>Sphingomonadaceae</taxon>
        <taxon>Sphingomonas</taxon>
    </lineage>
</organism>
<feature type="region of interest" description="Disordered" evidence="1">
    <location>
        <begin position="75"/>
        <end position="96"/>
    </location>
</feature>
<proteinExistence type="predicted"/>
<evidence type="ECO:0000313" key="4">
    <source>
        <dbReference type="Proteomes" id="UP000032025"/>
    </source>
</evidence>
<feature type="domain" description="Integrase catalytic" evidence="2">
    <location>
        <begin position="55"/>
        <end position="85"/>
    </location>
</feature>
<comment type="caution">
    <text evidence="3">The sequence shown here is derived from an EMBL/GenBank/DDBJ whole genome shotgun (WGS) entry which is preliminary data.</text>
</comment>
<dbReference type="GO" id="GO:0015074">
    <property type="term" value="P:DNA integration"/>
    <property type="evidence" value="ECO:0007669"/>
    <property type="project" value="InterPro"/>
</dbReference>
<protein>
    <submittedName>
        <fullName evidence="3">DNA, contig: SP662</fullName>
    </submittedName>
</protein>
<name>A0A0C9NHI4_SPHPI</name>
<reference evidence="3 4" key="1">
    <citation type="submission" date="2014-08" db="EMBL/GenBank/DDBJ databases">
        <title>Whole genome shotgun sequence of Sphingomonas paucimobilis NBRC 13935.</title>
        <authorList>
            <person name="Hosoyama A."/>
            <person name="Hashimoto M."/>
            <person name="Hosoyama Y."/>
            <person name="Noguchi M."/>
            <person name="Uohara A."/>
            <person name="Ohji S."/>
            <person name="Katano-Makiyama Y."/>
            <person name="Ichikawa N."/>
            <person name="Kimura A."/>
            <person name="Yamazoe A."/>
            <person name="Fujita N."/>
        </authorList>
    </citation>
    <scope>NUCLEOTIDE SEQUENCE [LARGE SCALE GENOMIC DNA]</scope>
    <source>
        <strain evidence="3 4">NBRC 13935</strain>
    </source>
</reference>
<sequence>MGKPLSMDLRLRALAAVDEGMSYRAAAVRLGVAAATVSGGTTSAAARAPMPPGRRHAVAARRIIEAWRTDYNTVRPHSSLGGMAPAEFTNRPRHGHEDTEARAFFDQSASYPQFAK</sequence>
<dbReference type="Pfam" id="PF13683">
    <property type="entry name" value="rve_3"/>
    <property type="match status" value="1"/>
</dbReference>
<keyword evidence="4" id="KW-1185">Reference proteome</keyword>
<gene>
    <name evidence="3" type="ORF">SP6_62_00490</name>
</gene>
<dbReference type="EMBL" id="BBJS01000062">
    <property type="protein sequence ID" value="GAN15672.1"/>
    <property type="molecule type" value="Genomic_DNA"/>
</dbReference>
<dbReference type="InterPro" id="IPR009057">
    <property type="entry name" value="Homeodomain-like_sf"/>
</dbReference>
<evidence type="ECO:0000259" key="2">
    <source>
        <dbReference type="Pfam" id="PF13683"/>
    </source>
</evidence>
<dbReference type="InterPro" id="IPR001584">
    <property type="entry name" value="Integrase_cat-core"/>
</dbReference>
<dbReference type="AlphaFoldDB" id="A0A0C9NHI4"/>
<evidence type="ECO:0000256" key="1">
    <source>
        <dbReference type="SAM" id="MobiDB-lite"/>
    </source>
</evidence>
<evidence type="ECO:0000313" key="3">
    <source>
        <dbReference type="EMBL" id="GAN15672.1"/>
    </source>
</evidence>
<accession>A0A0C9NHI4</accession>